<organism evidence="2 3">
    <name type="scientific">Mariniflexile aquimaris</name>
    <dbReference type="NCBI Taxonomy" id="881009"/>
    <lineage>
        <taxon>Bacteria</taxon>
        <taxon>Pseudomonadati</taxon>
        <taxon>Bacteroidota</taxon>
        <taxon>Flavobacteriia</taxon>
        <taxon>Flavobacteriales</taxon>
        <taxon>Flavobacteriaceae</taxon>
        <taxon>Mariniflexile</taxon>
    </lineage>
</organism>
<name>A0ABW3BS59_9FLAO</name>
<keyword evidence="2" id="KW-0328">Glycosyltransferase</keyword>
<dbReference type="PANTHER" id="PTHR43685:SF3">
    <property type="entry name" value="SLR2126 PROTEIN"/>
    <property type="match status" value="1"/>
</dbReference>
<dbReference type="EMBL" id="JBHTIB010000008">
    <property type="protein sequence ID" value="MFD0835508.1"/>
    <property type="molecule type" value="Genomic_DNA"/>
</dbReference>
<comment type="caution">
    <text evidence="2">The sequence shown here is derived from an EMBL/GenBank/DDBJ whole genome shotgun (WGS) entry which is preliminary data.</text>
</comment>
<evidence type="ECO:0000313" key="3">
    <source>
        <dbReference type="Proteomes" id="UP001597011"/>
    </source>
</evidence>
<dbReference type="EC" id="2.4.-.-" evidence="2"/>
<dbReference type="CDD" id="cd00761">
    <property type="entry name" value="Glyco_tranf_GTA_type"/>
    <property type="match status" value="1"/>
</dbReference>
<feature type="domain" description="Glycosyltransferase 2-like" evidence="1">
    <location>
        <begin position="204"/>
        <end position="312"/>
    </location>
</feature>
<dbReference type="PANTHER" id="PTHR43685">
    <property type="entry name" value="GLYCOSYLTRANSFERASE"/>
    <property type="match status" value="1"/>
</dbReference>
<proteinExistence type="predicted"/>
<sequence length="512" mass="59682">MINLKEHITATGEILLYHGNPDLSLLDALALGEGDMWHSSLEQGYKNAFPEIVYQTVVYFWYANDFDNLDKSVSWRINPNAFVVRKQVWDSFNGFDLDYESLQMSALDFGFNTLRYQGVVILNVKGLFEGRIEEFKISAKDRYTFYIKNFKRSHSIYMLLRKGFWKPKELSSFWFAKNNFQFKHKNRVLKPRELQPIKGMPKVSYIIPTMMRQDFTLNLLNDLEHQTYKPFEVIVVDATPEDVRDESLYSPSAYSFKVIFKWQTTKGSCRARNEAIELCTGDYIVFGDDDIRIQPQFIENHIRLLQTYNAEACNGLDIRADHQQQGLSDLDDKLKKFGDTRWKVGAAQSFSNANSCVSKRVVDLLGGNDINYDGGYGEDSDFGLSITKLGVTVLHNPFSVNLHLKPPAGGYRFWGQQAGIKGKKRKQQPWELDVPVKWIVPKPSPTIMYQLFKHFNERQRKEYKIKYFVFYFTKAKMIELPLRVLNFPMRILQFNKSVFYAKKLMDLGKRIK</sequence>
<dbReference type="Pfam" id="PF00535">
    <property type="entry name" value="Glycos_transf_2"/>
    <property type="match status" value="1"/>
</dbReference>
<dbReference type="GO" id="GO:0016757">
    <property type="term" value="F:glycosyltransferase activity"/>
    <property type="evidence" value="ECO:0007669"/>
    <property type="project" value="UniProtKB-KW"/>
</dbReference>
<keyword evidence="2" id="KW-0808">Transferase</keyword>
<dbReference type="InterPro" id="IPR001173">
    <property type="entry name" value="Glyco_trans_2-like"/>
</dbReference>
<evidence type="ECO:0000313" key="2">
    <source>
        <dbReference type="EMBL" id="MFD0835508.1"/>
    </source>
</evidence>
<reference evidence="3" key="1">
    <citation type="journal article" date="2019" name="Int. J. Syst. Evol. Microbiol.">
        <title>The Global Catalogue of Microorganisms (GCM) 10K type strain sequencing project: providing services to taxonomists for standard genome sequencing and annotation.</title>
        <authorList>
            <consortium name="The Broad Institute Genomics Platform"/>
            <consortium name="The Broad Institute Genome Sequencing Center for Infectious Disease"/>
            <person name="Wu L."/>
            <person name="Ma J."/>
        </authorList>
    </citation>
    <scope>NUCLEOTIDE SEQUENCE [LARGE SCALE GENOMIC DNA]</scope>
    <source>
        <strain evidence="3">CCUG 60529</strain>
    </source>
</reference>
<keyword evidence="3" id="KW-1185">Reference proteome</keyword>
<dbReference type="InterPro" id="IPR029044">
    <property type="entry name" value="Nucleotide-diphossugar_trans"/>
</dbReference>
<evidence type="ECO:0000259" key="1">
    <source>
        <dbReference type="Pfam" id="PF00535"/>
    </source>
</evidence>
<dbReference type="SUPFAM" id="SSF53448">
    <property type="entry name" value="Nucleotide-diphospho-sugar transferases"/>
    <property type="match status" value="1"/>
</dbReference>
<dbReference type="RefSeq" id="WP_379940723.1">
    <property type="nucleotide sequence ID" value="NZ_JBHTIB010000008.1"/>
</dbReference>
<dbReference type="Gene3D" id="3.90.550.10">
    <property type="entry name" value="Spore Coat Polysaccharide Biosynthesis Protein SpsA, Chain A"/>
    <property type="match status" value="1"/>
</dbReference>
<accession>A0ABW3BS59</accession>
<dbReference type="InterPro" id="IPR050834">
    <property type="entry name" value="Glycosyltransf_2"/>
</dbReference>
<dbReference type="Proteomes" id="UP001597011">
    <property type="component" value="Unassembled WGS sequence"/>
</dbReference>
<protein>
    <submittedName>
        <fullName evidence="2">Glycosyltransferase family 2 protein</fullName>
        <ecNumber evidence="2">2.4.-.-</ecNumber>
    </submittedName>
</protein>
<gene>
    <name evidence="2" type="ORF">ACFQ0I_07040</name>
</gene>